<feature type="compositionally biased region" description="Low complexity" evidence="1">
    <location>
        <begin position="421"/>
        <end position="433"/>
    </location>
</feature>
<dbReference type="PATRIC" id="fig|449659.4.peg.2046"/>
<organism evidence="2 3">
    <name type="scientific">Ligilactobacillus pobuzihii</name>
    <dbReference type="NCBI Taxonomy" id="449659"/>
    <lineage>
        <taxon>Bacteria</taxon>
        <taxon>Bacillati</taxon>
        <taxon>Bacillota</taxon>
        <taxon>Bacilli</taxon>
        <taxon>Lactobacillales</taxon>
        <taxon>Lactobacillaceae</taxon>
        <taxon>Ligilactobacillus</taxon>
    </lineage>
</organism>
<gene>
    <name evidence="2" type="ORF">IV66_GL001994</name>
</gene>
<protein>
    <recommendedName>
        <fullName evidence="4">VWFA domain-containing protein</fullName>
    </recommendedName>
</protein>
<dbReference type="EMBL" id="JQCN01000006">
    <property type="protein sequence ID" value="KRO01671.1"/>
    <property type="molecule type" value="Genomic_DNA"/>
</dbReference>
<dbReference type="SUPFAM" id="SSF53300">
    <property type="entry name" value="vWA-like"/>
    <property type="match status" value="1"/>
</dbReference>
<feature type="region of interest" description="Disordered" evidence="1">
    <location>
        <begin position="398"/>
        <end position="449"/>
    </location>
</feature>
<dbReference type="Proteomes" id="UP000051886">
    <property type="component" value="Unassembled WGS sequence"/>
</dbReference>
<keyword evidence="3" id="KW-1185">Reference proteome</keyword>
<comment type="caution">
    <text evidence="2">The sequence shown here is derived from an EMBL/GenBank/DDBJ whole genome shotgun (WGS) entry which is preliminary data.</text>
</comment>
<dbReference type="InterPro" id="IPR036465">
    <property type="entry name" value="vWFA_dom_sf"/>
</dbReference>
<accession>A0A0R2LJW1</accession>
<evidence type="ECO:0008006" key="4">
    <source>
        <dbReference type="Google" id="ProtNLM"/>
    </source>
</evidence>
<dbReference type="STRING" id="449659.IV66_GL001994"/>
<evidence type="ECO:0000256" key="1">
    <source>
        <dbReference type="SAM" id="MobiDB-lite"/>
    </source>
</evidence>
<sequence>MQVRTKEEAISYFETVFPQYVKTASYQKAAIKSAQAIFTQAELKTLKAKYAINLLDQRVLKIEPRHYLQEKELQDKYVDFCQRTSEHWFQAQKNSRAEQYLKIVSRSRQTVPSTEEIKHTGAIATFDDLLADPFDPVVWHSYLSALPLLVKNDPAINVGKVAPELNVLAALTPVYAESSAMVTPCAVSLLGPKKVFGNETSFINEKSVGDNYLFYSPSKMLALCLAYFDGQQARVQSEHALLTFLLHQARHILRGDLLTQPGYVPGSPNKNQQAAAFFADHLEVTVLGFPVLTSGDLDSIIADFNINSSLINDLGANVFFGGSQALCQTQVTKPNIITQADLANMDQALHQQAFENEFQEIKSAGYQRSDSFLSDNTILLVKQKNFVLNLLQKMYQKSYHPNLPPRPQRETAQKQAHRNAENQNSSQEQQQTTVGTDPASPGGGGKVGLSGGDIFEINQRFFEQLTNSLNSQQKNQAEQMARQLLSIASEAYRQAQIEFPEIDYSKSGGQLKQLKYRLVKSRPLPPLRLKLRKLQKDLATDNKIEWYRRHYAFPSRLDMAHIAKKKNYRTQIRVYIDASGSISVERLSQVLSVIKETVAQGQSLSVLLFASDLGEVVHFRAGKKYFERDFAKLKQQLAHFSSSGTDLRPVFQDVVETAQSVHLIISDFCFAQTDLTEYQRQLKERQVVFMNVYQKSEQKRYRNQMPLIKQLARQTPKMLKVLALKDYAIS</sequence>
<evidence type="ECO:0000313" key="2">
    <source>
        <dbReference type="EMBL" id="KRO01671.1"/>
    </source>
</evidence>
<name>A0A0R2LJW1_9LACO</name>
<proteinExistence type="predicted"/>
<reference evidence="2 3" key="1">
    <citation type="journal article" date="2015" name="Genome Announc.">
        <title>Expanding the biotechnology potential of lactobacilli through comparative genomics of 213 strains and associated genera.</title>
        <authorList>
            <person name="Sun Z."/>
            <person name="Harris H.M."/>
            <person name="McCann A."/>
            <person name="Guo C."/>
            <person name="Argimon S."/>
            <person name="Zhang W."/>
            <person name="Yang X."/>
            <person name="Jeffery I.B."/>
            <person name="Cooney J.C."/>
            <person name="Kagawa T.F."/>
            <person name="Liu W."/>
            <person name="Song Y."/>
            <person name="Salvetti E."/>
            <person name="Wrobel A."/>
            <person name="Rasinkangas P."/>
            <person name="Parkhill J."/>
            <person name="Rea M.C."/>
            <person name="O'Sullivan O."/>
            <person name="Ritari J."/>
            <person name="Douillard F.P."/>
            <person name="Paul Ross R."/>
            <person name="Yang R."/>
            <person name="Briner A.E."/>
            <person name="Felis G.E."/>
            <person name="de Vos W.M."/>
            <person name="Barrangou R."/>
            <person name="Klaenhammer T.R."/>
            <person name="Caufield P.W."/>
            <person name="Cui Y."/>
            <person name="Zhang H."/>
            <person name="O'Toole P.W."/>
        </authorList>
    </citation>
    <scope>NUCLEOTIDE SEQUENCE [LARGE SCALE GENOMIC DNA]</scope>
    <source>
        <strain evidence="2 3">NBRC 103219</strain>
    </source>
</reference>
<dbReference type="OrthoDB" id="2327163at2"/>
<evidence type="ECO:0000313" key="3">
    <source>
        <dbReference type="Proteomes" id="UP000051886"/>
    </source>
</evidence>
<dbReference type="RefSeq" id="WP_017867968.1">
    <property type="nucleotide sequence ID" value="NZ_BJYB01000019.1"/>
</dbReference>
<dbReference type="AlphaFoldDB" id="A0A0R2LJW1"/>